<comment type="pathway">
    <text evidence="1">Lipid metabolism.</text>
</comment>
<dbReference type="FunFam" id="3.40.50.620:FF:000016">
    <property type="entry name" value="Putative choline-phosphate cytidylyltransferase B"/>
    <property type="match status" value="1"/>
</dbReference>
<feature type="region of interest" description="Disordered" evidence="11">
    <location>
        <begin position="312"/>
        <end position="384"/>
    </location>
</feature>
<dbReference type="OrthoDB" id="17102at2759"/>
<feature type="domain" description="Cytidyltransferase-like" evidence="12">
    <location>
        <begin position="88"/>
        <end position="218"/>
    </location>
</feature>
<keyword evidence="3" id="KW-0444">Lipid biosynthesis</keyword>
<dbReference type="Gene3D" id="3.40.50.620">
    <property type="entry name" value="HUPs"/>
    <property type="match status" value="1"/>
</dbReference>
<dbReference type="InterPro" id="IPR041723">
    <property type="entry name" value="CCT"/>
</dbReference>
<keyword evidence="6" id="KW-0443">Lipid metabolism</keyword>
<comment type="similarity">
    <text evidence="2">Belongs to the cytidylyltransferase family.</text>
</comment>
<reference evidence="13" key="1">
    <citation type="submission" date="2021-03" db="EMBL/GenBank/DDBJ databases">
        <title>Chromosome level genome of the anhydrobiotic midge Polypedilum vanderplanki.</title>
        <authorList>
            <person name="Yoshida Y."/>
            <person name="Kikawada T."/>
            <person name="Gusev O."/>
        </authorList>
    </citation>
    <scope>NUCLEOTIDE SEQUENCE</scope>
    <source>
        <strain evidence="13">NIAS01</strain>
        <tissue evidence="13">Whole body or cell culture</tissue>
    </source>
</reference>
<keyword evidence="14" id="KW-1185">Reference proteome</keyword>
<comment type="caution">
    <text evidence="13">The sequence shown here is derived from an EMBL/GenBank/DDBJ whole genome shotgun (WGS) entry which is preliminary data.</text>
</comment>
<dbReference type="Proteomes" id="UP001107558">
    <property type="component" value="Chromosome 1"/>
</dbReference>
<evidence type="ECO:0000256" key="2">
    <source>
        <dbReference type="ARBA" id="ARBA00010101"/>
    </source>
</evidence>
<keyword evidence="8" id="KW-1208">Phospholipid metabolism</keyword>
<proteinExistence type="inferred from homology"/>
<evidence type="ECO:0000256" key="9">
    <source>
        <dbReference type="ARBA" id="ARBA00025706"/>
    </source>
</evidence>
<comment type="pathway">
    <text evidence="9">Phospholipid metabolism; phosphatidylcholine biosynthesis; phosphatidylcholine from phosphocholine: step 1/2.</text>
</comment>
<dbReference type="GO" id="GO:0031210">
    <property type="term" value="F:phosphatidylcholine binding"/>
    <property type="evidence" value="ECO:0007669"/>
    <property type="project" value="TreeGrafter"/>
</dbReference>
<keyword evidence="7" id="KW-0594">Phospholipid biosynthesis</keyword>
<organism evidence="13 14">
    <name type="scientific">Polypedilum vanderplanki</name>
    <name type="common">Sleeping chironomid midge</name>
    <dbReference type="NCBI Taxonomy" id="319348"/>
    <lineage>
        <taxon>Eukaryota</taxon>
        <taxon>Metazoa</taxon>
        <taxon>Ecdysozoa</taxon>
        <taxon>Arthropoda</taxon>
        <taxon>Hexapoda</taxon>
        <taxon>Insecta</taxon>
        <taxon>Pterygota</taxon>
        <taxon>Neoptera</taxon>
        <taxon>Endopterygota</taxon>
        <taxon>Diptera</taxon>
        <taxon>Nematocera</taxon>
        <taxon>Chironomoidea</taxon>
        <taxon>Chironomidae</taxon>
        <taxon>Chironominae</taxon>
        <taxon>Polypedilum</taxon>
        <taxon>Polypedilum</taxon>
    </lineage>
</organism>
<evidence type="ECO:0000313" key="13">
    <source>
        <dbReference type="EMBL" id="KAG5679631.1"/>
    </source>
</evidence>
<protein>
    <recommendedName>
        <fullName evidence="10">choline-phosphate cytidylyltransferase</fullName>
        <ecNumber evidence="10">2.7.7.15</ecNumber>
    </recommendedName>
</protein>
<feature type="compositionally biased region" description="Polar residues" evidence="11">
    <location>
        <begin position="370"/>
        <end position="384"/>
    </location>
</feature>
<dbReference type="PANTHER" id="PTHR10739">
    <property type="entry name" value="CYTIDYLYLTRANSFERASE"/>
    <property type="match status" value="1"/>
</dbReference>
<dbReference type="PANTHER" id="PTHR10739:SF13">
    <property type="entry name" value="CHOLINE-PHOSPHATE CYTIDYLYLTRANSFERASE"/>
    <property type="match status" value="1"/>
</dbReference>
<evidence type="ECO:0000256" key="8">
    <source>
        <dbReference type="ARBA" id="ARBA00023264"/>
    </source>
</evidence>
<evidence type="ECO:0000256" key="10">
    <source>
        <dbReference type="ARBA" id="ARBA00026101"/>
    </source>
</evidence>
<dbReference type="NCBIfam" id="TIGR00125">
    <property type="entry name" value="cyt_tran_rel"/>
    <property type="match status" value="1"/>
</dbReference>
<sequence length="384" mass="44112">MTSRKRPHDSSTNGINHGMEEIVIQNGESSSTLNSFKYTPQNRPTLCKPAPFSTDPEAIAEREACDYSHRITLDMARNGTANRKIRIYTDGIYDLFHQGHARQMMQAKNIFPNSEVYLIIGACSDELTHSMKGRTVMTDVERYEALRHCRYVDEIIRDAPWKITDEFMEKHKIDFVAQDSTPYVTQDCDDLYKEIKEKGYFVATERTEGVSTSAIVARIVRDYDIYVRRNLARGYSAKELNVSFLNEKKFRLQNKLDEMKNKGKKVIDDVKGDFIQKWEEKSNEFIRAFLMLFGRDNLSQIWDKSKGRIKDALHKRSPSRGSLSQSDEDEAETSDGHNGNNSPPAKRIQRESTSHLSLTSDDDDEEFLSPTGTNFPTLEFTNSK</sequence>
<dbReference type="InterPro" id="IPR014729">
    <property type="entry name" value="Rossmann-like_a/b/a_fold"/>
</dbReference>
<dbReference type="Pfam" id="PF01467">
    <property type="entry name" value="CTP_transf_like"/>
    <property type="match status" value="1"/>
</dbReference>
<dbReference type="InterPro" id="IPR045049">
    <property type="entry name" value="Pcy1-like"/>
</dbReference>
<evidence type="ECO:0000256" key="1">
    <source>
        <dbReference type="ARBA" id="ARBA00005189"/>
    </source>
</evidence>
<evidence type="ECO:0000256" key="11">
    <source>
        <dbReference type="SAM" id="MobiDB-lite"/>
    </source>
</evidence>
<dbReference type="InterPro" id="IPR004821">
    <property type="entry name" value="Cyt_trans-like"/>
</dbReference>
<accession>A0A9J6CCC5</accession>
<dbReference type="SUPFAM" id="SSF52374">
    <property type="entry name" value="Nucleotidylyl transferase"/>
    <property type="match status" value="1"/>
</dbReference>
<evidence type="ECO:0000259" key="12">
    <source>
        <dbReference type="Pfam" id="PF01467"/>
    </source>
</evidence>
<keyword evidence="4" id="KW-0808">Transferase</keyword>
<evidence type="ECO:0000256" key="6">
    <source>
        <dbReference type="ARBA" id="ARBA00023098"/>
    </source>
</evidence>
<evidence type="ECO:0000256" key="5">
    <source>
        <dbReference type="ARBA" id="ARBA00022695"/>
    </source>
</evidence>
<keyword evidence="5" id="KW-0548">Nucleotidyltransferase</keyword>
<dbReference type="EMBL" id="JADBJN010000001">
    <property type="protein sequence ID" value="KAG5679631.1"/>
    <property type="molecule type" value="Genomic_DNA"/>
</dbReference>
<dbReference type="CDD" id="cd02174">
    <property type="entry name" value="CCT"/>
    <property type="match status" value="1"/>
</dbReference>
<evidence type="ECO:0000256" key="3">
    <source>
        <dbReference type="ARBA" id="ARBA00022516"/>
    </source>
</evidence>
<name>A0A9J6CCC5_POLVA</name>
<evidence type="ECO:0000313" key="14">
    <source>
        <dbReference type="Proteomes" id="UP001107558"/>
    </source>
</evidence>
<evidence type="ECO:0000256" key="4">
    <source>
        <dbReference type="ARBA" id="ARBA00022679"/>
    </source>
</evidence>
<dbReference type="GO" id="GO:0004105">
    <property type="term" value="F:choline-phosphate cytidylyltransferase activity"/>
    <property type="evidence" value="ECO:0007669"/>
    <property type="project" value="UniProtKB-EC"/>
</dbReference>
<dbReference type="EC" id="2.7.7.15" evidence="10"/>
<dbReference type="AlphaFoldDB" id="A0A9J6CCC5"/>
<evidence type="ECO:0000256" key="7">
    <source>
        <dbReference type="ARBA" id="ARBA00023209"/>
    </source>
</evidence>
<gene>
    <name evidence="13" type="ORF">PVAND_009189</name>
</gene>